<protein>
    <recommendedName>
        <fullName evidence="4">Gag protein</fullName>
    </recommendedName>
</protein>
<evidence type="ECO:0000313" key="3">
    <source>
        <dbReference type="Proteomes" id="UP000030816"/>
    </source>
</evidence>
<dbReference type="EMBL" id="AZHE01000003">
    <property type="protein sequence ID" value="KHO00364.1"/>
    <property type="molecule type" value="Genomic_DNA"/>
</dbReference>
<feature type="compositionally biased region" description="Basic and acidic residues" evidence="1">
    <location>
        <begin position="1"/>
        <end position="20"/>
    </location>
</feature>
<dbReference type="RefSeq" id="XP_040681429.1">
    <property type="nucleotide sequence ID" value="XM_040821086.1"/>
</dbReference>
<feature type="region of interest" description="Disordered" evidence="1">
    <location>
        <begin position="269"/>
        <end position="291"/>
    </location>
</feature>
<dbReference type="AlphaFoldDB" id="A0A0B2X292"/>
<dbReference type="GeneID" id="63736742"/>
<dbReference type="Proteomes" id="UP000030816">
    <property type="component" value="Unassembled WGS sequence"/>
</dbReference>
<dbReference type="HOGENOM" id="CLU_717805_0_0_1"/>
<evidence type="ECO:0008006" key="4">
    <source>
        <dbReference type="Google" id="ProtNLM"/>
    </source>
</evidence>
<reference evidence="2 3" key="1">
    <citation type="journal article" date="2014" name="Proc. Natl. Acad. Sci. U.S.A.">
        <title>Trajectory and genomic determinants of fungal-pathogen speciation and host adaptation.</title>
        <authorList>
            <person name="Hu X."/>
            <person name="Xiao G."/>
            <person name="Zheng P."/>
            <person name="Shang Y."/>
            <person name="Su Y."/>
            <person name="Zhang X."/>
            <person name="Liu X."/>
            <person name="Zhan S."/>
            <person name="St Leger R.J."/>
            <person name="Wang C."/>
        </authorList>
    </citation>
    <scope>NUCLEOTIDE SEQUENCE [LARGE SCALE GENOMIC DNA]</scope>
    <source>
        <strain evidence="2 3">ARSEF 1941</strain>
    </source>
</reference>
<proteinExistence type="predicted"/>
<evidence type="ECO:0000313" key="2">
    <source>
        <dbReference type="EMBL" id="KHO00364.1"/>
    </source>
</evidence>
<comment type="caution">
    <text evidence="2">The sequence shown here is derived from an EMBL/GenBank/DDBJ whole genome shotgun (WGS) entry which is preliminary data.</text>
</comment>
<keyword evidence="3" id="KW-1185">Reference proteome</keyword>
<organism evidence="2 3">
    <name type="scientific">Metarhizium album (strain ARSEF 1941)</name>
    <dbReference type="NCBI Taxonomy" id="1081103"/>
    <lineage>
        <taxon>Eukaryota</taxon>
        <taxon>Fungi</taxon>
        <taxon>Dikarya</taxon>
        <taxon>Ascomycota</taxon>
        <taxon>Pezizomycotina</taxon>
        <taxon>Sordariomycetes</taxon>
        <taxon>Hypocreomycetidae</taxon>
        <taxon>Hypocreales</taxon>
        <taxon>Clavicipitaceae</taxon>
        <taxon>Metarhizium</taxon>
    </lineage>
</organism>
<name>A0A0B2X292_METAS</name>
<sequence length="385" mass="43435">MSSPRRRVDQELDDTPRLDPDDVDVQIAVSSAVGSGAYYASIPKLKGSSNWAEWDEALNVAAMGEFVIPILDGLQQPSPPAEPCSGTAWNNYVQQLAYWQRRNYNLMAGIRRSCTPYMAEKIRSETMAYKAYMTLHKHSQRRGANILGEIIGFTTDNLQKHSDVQDFVQAFREKLHNLERMQLNWTMPKELCQLLFLINLDDTFSTFRSRVYQQYRIAGVGNGADITLDQLIELAQDEHQRLETEKRLSSRSGSAIVDPSVYLAQGSTGYKHRRDTTGANQPPWKRTKLTKPSDYKGPYQKVCTIHGWLPTPGSHNDSECNTRNKQRALKAAREQRPTAYNPEADIPQDTNAEAFLAWPGAELGLSQHTLETGIKGVTCGERTRL</sequence>
<dbReference type="OrthoDB" id="4771101at2759"/>
<accession>A0A0B2X292</accession>
<gene>
    <name evidence="2" type="ORF">MAM_02287</name>
</gene>
<evidence type="ECO:0000256" key="1">
    <source>
        <dbReference type="SAM" id="MobiDB-lite"/>
    </source>
</evidence>
<feature type="region of interest" description="Disordered" evidence="1">
    <location>
        <begin position="1"/>
        <end position="21"/>
    </location>
</feature>